<dbReference type="InterPro" id="IPR050631">
    <property type="entry name" value="PheA/TfdB_FAD_monoxygenase"/>
</dbReference>
<evidence type="ECO:0000256" key="1">
    <source>
        <dbReference type="ARBA" id="ARBA00023002"/>
    </source>
</evidence>
<dbReference type="EMBL" id="VCQU01000019">
    <property type="protein sequence ID" value="NMN99509.1"/>
    <property type="molecule type" value="Genomic_DNA"/>
</dbReference>
<dbReference type="PANTHER" id="PTHR43476">
    <property type="entry name" value="3-(3-HYDROXY-PHENYL)PROPIONATE/3-HYDROXYCINNAMIC ACID HYDROXYLASE"/>
    <property type="match status" value="1"/>
</dbReference>
<keyword evidence="4" id="KW-1185">Reference proteome</keyword>
<keyword evidence="1" id="KW-0560">Oxidoreductase</keyword>
<comment type="caution">
    <text evidence="3">The sequence shown here is derived from an EMBL/GenBank/DDBJ whole genome shotgun (WGS) entry which is preliminary data.</text>
</comment>
<evidence type="ECO:0000313" key="3">
    <source>
        <dbReference type="EMBL" id="NMN99509.1"/>
    </source>
</evidence>
<dbReference type="PANTHER" id="PTHR43476:SF3">
    <property type="entry name" value="FAD-BINDING MONOOXYGENASE"/>
    <property type="match status" value="1"/>
</dbReference>
<accession>A0A848KMQ4</accession>
<dbReference type="GO" id="GO:0071949">
    <property type="term" value="F:FAD binding"/>
    <property type="evidence" value="ECO:0007669"/>
    <property type="project" value="InterPro"/>
</dbReference>
<reference evidence="3 4" key="1">
    <citation type="submission" date="2019-05" db="EMBL/GenBank/DDBJ databases">
        <authorList>
            <person name="Lee S.D."/>
        </authorList>
    </citation>
    <scope>NUCLEOTIDE SEQUENCE [LARGE SCALE GENOMIC DNA]</scope>
    <source>
        <strain evidence="3 4">YC2-7</strain>
    </source>
</reference>
<dbReference type="Gene3D" id="3.30.70.2450">
    <property type="match status" value="1"/>
</dbReference>
<reference evidence="3 4" key="2">
    <citation type="submission" date="2020-06" db="EMBL/GenBank/DDBJ databases">
        <title>Antribacter stalactiti gen. nov., sp. nov., a new member of the family Nacardiaceae isolated from a cave.</title>
        <authorList>
            <person name="Kim I.S."/>
        </authorList>
    </citation>
    <scope>NUCLEOTIDE SEQUENCE [LARGE SCALE GENOMIC DNA]</scope>
    <source>
        <strain evidence="3 4">YC2-7</strain>
    </source>
</reference>
<dbReference type="PRINTS" id="PR00420">
    <property type="entry name" value="RNGMNOXGNASE"/>
</dbReference>
<dbReference type="SUPFAM" id="SSF51905">
    <property type="entry name" value="FAD/NAD(P)-binding domain"/>
    <property type="match status" value="1"/>
</dbReference>
<dbReference type="Proteomes" id="UP000535543">
    <property type="component" value="Unassembled WGS sequence"/>
</dbReference>
<evidence type="ECO:0000259" key="2">
    <source>
        <dbReference type="Pfam" id="PF01494"/>
    </source>
</evidence>
<protein>
    <submittedName>
        <fullName evidence="3">Bifunctional 3-(3-hydroxy-phenyl)propionate/3-hydroxycinnamic acid hydroxylase</fullName>
    </submittedName>
</protein>
<dbReference type="Gene3D" id="3.50.50.60">
    <property type="entry name" value="FAD/NAD(P)-binding domain"/>
    <property type="match status" value="1"/>
</dbReference>
<dbReference type="AlphaFoldDB" id="A0A848KMQ4"/>
<proteinExistence type="predicted"/>
<feature type="domain" description="FAD-binding" evidence="2">
    <location>
        <begin position="5"/>
        <end position="356"/>
    </location>
</feature>
<dbReference type="NCBIfam" id="NF004829">
    <property type="entry name" value="PRK06183.1-3"/>
    <property type="match status" value="1"/>
</dbReference>
<evidence type="ECO:0000313" key="4">
    <source>
        <dbReference type="Proteomes" id="UP000535543"/>
    </source>
</evidence>
<dbReference type="InterPro" id="IPR036188">
    <property type="entry name" value="FAD/NAD-bd_sf"/>
</dbReference>
<name>A0A848KMQ4_9NOCA</name>
<gene>
    <name evidence="3" type="ORF">FGL95_31280</name>
</gene>
<sequence>MNTHYDVAIIGYGPTGLVLASALGQAGHRVIVIEKWPGLYGLPRLTHIDGEVARVIQSVADVDHALRDGRPIDSYRYVNGAGEVLVDLDFSGESAGFPAHIAMYQPDIEDAIDARVRSFPNVEVNQGNVVVAFEQHPDSVSVTFRPWAASRTEQWSNQSDARTVTARFLVGADGANSFVRTALGIDRADLGVDDRWLNIDTERLRPLGAKFDRLIQVCDPARGHMFMPIGKTRQRFELALLPGEDASEFERPEFGWQWLREQHGIGPDDVRMLRQVVYVFQARVAQEWRRGRVLLAGDAAHTMPPYMGQGACSGMRDAITLAWKLDLVLRGRADEKLLDTYEAERRPHATAIVENSVALGRIANTHDHDAAAARDEAFRTGTVPPPPPFPTLVGGVVHCGPDGSATGLAGTLAPQGEVEFAGVRGRFDDVVGRGFAVIASGDPRAVLDSAQLDFLTGLDAVVIALADIRDAAGVYRKYLADNDIDVFIARPDFHLFGAGRMADLPALIDALQNRLAWKTTREQVAV</sequence>
<dbReference type="InterPro" id="IPR002938">
    <property type="entry name" value="FAD-bd"/>
</dbReference>
<organism evidence="3 4">
    <name type="scientific">Antrihabitans stalactiti</name>
    <dbReference type="NCBI Taxonomy" id="2584121"/>
    <lineage>
        <taxon>Bacteria</taxon>
        <taxon>Bacillati</taxon>
        <taxon>Actinomycetota</taxon>
        <taxon>Actinomycetes</taxon>
        <taxon>Mycobacteriales</taxon>
        <taxon>Nocardiaceae</taxon>
        <taxon>Antrihabitans</taxon>
    </lineage>
</organism>
<dbReference type="RefSeq" id="WP_169594853.1">
    <property type="nucleotide sequence ID" value="NZ_VCQU01000019.1"/>
</dbReference>
<dbReference type="GO" id="GO:0008688">
    <property type="term" value="F:3-(3-hydroxyphenyl)propionate hydroxylase activity"/>
    <property type="evidence" value="ECO:0007669"/>
    <property type="project" value="TreeGrafter"/>
</dbReference>
<dbReference type="GO" id="GO:0019622">
    <property type="term" value="P:3-(3-hydroxy)phenylpropionate catabolic process"/>
    <property type="evidence" value="ECO:0007669"/>
    <property type="project" value="TreeGrafter"/>
</dbReference>
<dbReference type="Pfam" id="PF01494">
    <property type="entry name" value="FAD_binding_3"/>
    <property type="match status" value="1"/>
</dbReference>